<keyword evidence="2" id="KW-1185">Reference proteome</keyword>
<name>A0A9P3LY96_9FUNG</name>
<reference evidence="1" key="2">
    <citation type="journal article" date="2022" name="Microbiol. Resour. Announc.">
        <title>Whole-Genome Sequence of Entomortierella parvispora E1425, a Mucoromycotan Fungus Associated with Burkholderiaceae-Related Endosymbiotic Bacteria.</title>
        <authorList>
            <person name="Herlambang A."/>
            <person name="Guo Y."/>
            <person name="Takashima Y."/>
            <person name="Narisawa K."/>
            <person name="Ohta H."/>
            <person name="Nishizawa T."/>
        </authorList>
    </citation>
    <scope>NUCLEOTIDE SEQUENCE</scope>
    <source>
        <strain evidence="1">E1425</strain>
    </source>
</reference>
<proteinExistence type="predicted"/>
<reference evidence="1" key="1">
    <citation type="submission" date="2021-11" db="EMBL/GenBank/DDBJ databases">
        <authorList>
            <person name="Herlambang A."/>
            <person name="Guo Y."/>
            <person name="Takashima Y."/>
            <person name="Nishizawa T."/>
        </authorList>
    </citation>
    <scope>NUCLEOTIDE SEQUENCE</scope>
    <source>
        <strain evidence="1">E1425</strain>
    </source>
</reference>
<comment type="caution">
    <text evidence="1">The sequence shown here is derived from an EMBL/GenBank/DDBJ whole genome shotgun (WGS) entry which is preliminary data.</text>
</comment>
<dbReference type="Proteomes" id="UP000827284">
    <property type="component" value="Unassembled WGS sequence"/>
</dbReference>
<protein>
    <submittedName>
        <fullName evidence="1">Uncharacterized protein</fullName>
    </submittedName>
</protein>
<dbReference type="EMBL" id="BQFW01000010">
    <property type="protein sequence ID" value="GJJ75206.1"/>
    <property type="molecule type" value="Genomic_DNA"/>
</dbReference>
<sequence length="239" mass="26392">MAHILSQHRNRASLLTTKCNAAAAQERYLHIEKKVAKASPEAATPKAANASMPPIPNKLLYPYFAKAWDQVAASTVRNCFAHVPTTPAEMSEGLRVNVVDTTDEELELLKQELAALFPSLNHKATINSQTSFDVLTYLKSCEGLGSSPRIMEAIKAVSLTSDFSHFSVSPEDMEAIYQDDPDDPDYDLDNLPVFPRTEDLPDTERAVNAVTEPRTSIDHSTISMMTSSWSAFQSQAFQE</sequence>
<accession>A0A9P3LY96</accession>
<dbReference type="AlphaFoldDB" id="A0A9P3LY96"/>
<organism evidence="1 2">
    <name type="scientific">Entomortierella parvispora</name>
    <dbReference type="NCBI Taxonomy" id="205924"/>
    <lineage>
        <taxon>Eukaryota</taxon>
        <taxon>Fungi</taxon>
        <taxon>Fungi incertae sedis</taxon>
        <taxon>Mucoromycota</taxon>
        <taxon>Mortierellomycotina</taxon>
        <taxon>Mortierellomycetes</taxon>
        <taxon>Mortierellales</taxon>
        <taxon>Mortierellaceae</taxon>
        <taxon>Entomortierella</taxon>
    </lineage>
</organism>
<gene>
    <name evidence="1" type="ORF">EMPS_07564</name>
</gene>
<evidence type="ECO:0000313" key="2">
    <source>
        <dbReference type="Proteomes" id="UP000827284"/>
    </source>
</evidence>
<evidence type="ECO:0000313" key="1">
    <source>
        <dbReference type="EMBL" id="GJJ75206.1"/>
    </source>
</evidence>